<reference evidence="1 2" key="1">
    <citation type="submission" date="2023-07" db="EMBL/GenBank/DDBJ databases">
        <title>Genomic Encyclopedia of Type Strains, Phase IV (KMG-IV): sequencing the most valuable type-strain genomes for metagenomic binning, comparative biology and taxonomic classification.</title>
        <authorList>
            <person name="Goeker M."/>
        </authorList>
    </citation>
    <scope>NUCLEOTIDE SEQUENCE [LARGE SCALE GENOMIC DNA]</scope>
    <source>
        <strain evidence="1 2">DSM 19922</strain>
    </source>
</reference>
<keyword evidence="2" id="KW-1185">Reference proteome</keyword>
<accession>A0ABU0MSE1</accession>
<name>A0ABU0MSE1_9PROT</name>
<evidence type="ECO:0000313" key="1">
    <source>
        <dbReference type="EMBL" id="MDQ0536408.1"/>
    </source>
</evidence>
<dbReference type="EMBL" id="JAUSVU010000026">
    <property type="protein sequence ID" value="MDQ0536408.1"/>
    <property type="molecule type" value="Genomic_DNA"/>
</dbReference>
<organism evidence="1 2">
    <name type="scientific">Azospirillum picis</name>
    <dbReference type="NCBI Taxonomy" id="488438"/>
    <lineage>
        <taxon>Bacteria</taxon>
        <taxon>Pseudomonadati</taxon>
        <taxon>Pseudomonadota</taxon>
        <taxon>Alphaproteobacteria</taxon>
        <taxon>Rhodospirillales</taxon>
        <taxon>Azospirillaceae</taxon>
        <taxon>Azospirillum</taxon>
    </lineage>
</organism>
<proteinExistence type="predicted"/>
<sequence length="258" mass="27627">MTNPTNAPEGVNAPALSITWTTRQLPGPGGGSVTISTAQAGPYALEVHDSQSRSGWPRIVLWTVEKDGRRLVEGVLDSTDDGKAAAECKARRLLADTPPEPNTNGAGSYVIPASVNGMPKRGVPRGAHADIELLFAWDAFQAAATAYQCAPDGETDRYCEMVDTIGERIEAFSPKTLEGVAIQLRYALTKYIDADCAWNVLVLSEDMEQDFRHIVGNDPHAGMIWHVIQAIDSPAARIARLGQEKPAKGPDHSSAPSA</sequence>
<comment type="caution">
    <text evidence="1">The sequence shown here is derived from an EMBL/GenBank/DDBJ whole genome shotgun (WGS) entry which is preliminary data.</text>
</comment>
<dbReference type="RefSeq" id="WP_209987025.1">
    <property type="nucleotide sequence ID" value="NZ_JAGINO010000020.1"/>
</dbReference>
<protein>
    <submittedName>
        <fullName evidence="1">Uncharacterized protein</fullName>
    </submittedName>
</protein>
<gene>
    <name evidence="1" type="ORF">QO018_005304</name>
</gene>
<evidence type="ECO:0000313" key="2">
    <source>
        <dbReference type="Proteomes" id="UP001244552"/>
    </source>
</evidence>
<dbReference type="Proteomes" id="UP001244552">
    <property type="component" value="Unassembled WGS sequence"/>
</dbReference>